<feature type="compositionally biased region" description="Basic and acidic residues" evidence="1">
    <location>
        <begin position="204"/>
        <end position="238"/>
    </location>
</feature>
<name>A0AA40D3D9_9PEZI</name>
<comment type="caution">
    <text evidence="4">The sequence shown here is derived from an EMBL/GenBank/DDBJ whole genome shotgun (WGS) entry which is preliminary data.</text>
</comment>
<dbReference type="CDD" id="cd01767">
    <property type="entry name" value="UBX"/>
    <property type="match status" value="1"/>
</dbReference>
<feature type="region of interest" description="Disordered" evidence="1">
    <location>
        <begin position="131"/>
        <end position="244"/>
    </location>
</feature>
<dbReference type="PANTHER" id="PTHR46424:SF1">
    <property type="entry name" value="UBX DOMAIN-CONTAINING PROTEIN 4"/>
    <property type="match status" value="1"/>
</dbReference>
<dbReference type="PANTHER" id="PTHR46424">
    <property type="entry name" value="UBX DOMAIN-CONTAINING PROTEIN 4"/>
    <property type="match status" value="1"/>
</dbReference>
<keyword evidence="2" id="KW-1133">Transmembrane helix</keyword>
<sequence>MAFFQGSLQEGIGAALQQSKSVVCFVTGVSLVLFPIWYQVADCIPDEQDESQTWENEYLKAEEIVDLLQSTSVTLRLVAGSQEEGFLAQLYPLPKKPTLVVIKNGQLKEYIAAGVTKELFSDRLQKALAPAEASFPPPPTQPEPVASPAIPPAPPVMANTSQPATASQPALITESNASSSGQTTPPTPNEPSHAQSVAAQTAARIERMKKAEAEAKKRREEEAKRRREEKGKANEDPTKPPTAHNAYAEALKKKQKEAREERQRILKQIEDDKAERKARQEALEAERKAAAEASTVPFAPASQVLPRTNRVSTHAAIQVRLFDGSTLRSRFSSTDTLQDVRQWVTENRKDGKQPFHFKILLTPLPSKTVDVTEEEKTLQELELTPSATLILLPVTKYSSAYSRGGTGSSSAAASANSTEGERGNVFQRFIGFIMFIVGLIGGFFSTLFSTSGPVAGQDSDGDETPRQQSPNRGGGGRQGQAQGGDRRIGGLESVRRRNEQQFYNGNSTNFEPRPEDEE</sequence>
<dbReference type="PROSITE" id="PS50033">
    <property type="entry name" value="UBX"/>
    <property type="match status" value="1"/>
</dbReference>
<dbReference type="Proteomes" id="UP001174997">
    <property type="component" value="Unassembled WGS sequence"/>
</dbReference>
<keyword evidence="2" id="KW-0472">Membrane</keyword>
<reference evidence="4" key="1">
    <citation type="submission" date="2023-06" db="EMBL/GenBank/DDBJ databases">
        <title>Genome-scale phylogeny and comparative genomics of the fungal order Sordariales.</title>
        <authorList>
            <consortium name="Lawrence Berkeley National Laboratory"/>
            <person name="Hensen N."/>
            <person name="Bonometti L."/>
            <person name="Westerberg I."/>
            <person name="Brannstrom I.O."/>
            <person name="Guillou S."/>
            <person name="Cros-Aarteil S."/>
            <person name="Calhoun S."/>
            <person name="Haridas S."/>
            <person name="Kuo A."/>
            <person name="Mondo S."/>
            <person name="Pangilinan J."/>
            <person name="Riley R."/>
            <person name="Labutti K."/>
            <person name="Andreopoulos B."/>
            <person name="Lipzen A."/>
            <person name="Chen C."/>
            <person name="Yanf M."/>
            <person name="Daum C."/>
            <person name="Ng V."/>
            <person name="Clum A."/>
            <person name="Steindorff A."/>
            <person name="Ohm R."/>
            <person name="Martin F."/>
            <person name="Silar P."/>
            <person name="Natvig D."/>
            <person name="Lalanne C."/>
            <person name="Gautier V."/>
            <person name="Ament-Velasquez S.L."/>
            <person name="Kruys A."/>
            <person name="Hutchinson M.I."/>
            <person name="Powell A.J."/>
            <person name="Barry K."/>
            <person name="Miller A.N."/>
            <person name="Grigoriev I.V."/>
            <person name="Debuchy R."/>
            <person name="Gladieux P."/>
            <person name="Thoren M.H."/>
            <person name="Johannesson H."/>
        </authorList>
    </citation>
    <scope>NUCLEOTIDE SEQUENCE</scope>
    <source>
        <strain evidence="4">CBS 307.81</strain>
    </source>
</reference>
<dbReference type="EMBL" id="JAULSY010000152">
    <property type="protein sequence ID" value="KAK0661580.1"/>
    <property type="molecule type" value="Genomic_DNA"/>
</dbReference>
<dbReference type="InterPro" id="IPR029071">
    <property type="entry name" value="Ubiquitin-like_domsf"/>
</dbReference>
<feature type="compositionally biased region" description="Polar residues" evidence="1">
    <location>
        <begin position="500"/>
        <end position="510"/>
    </location>
</feature>
<dbReference type="AlphaFoldDB" id="A0AA40D3D9"/>
<protein>
    <recommendedName>
        <fullName evidence="3">UBX domain-containing protein</fullName>
    </recommendedName>
</protein>
<feature type="compositionally biased region" description="Basic and acidic residues" evidence="1">
    <location>
        <begin position="484"/>
        <end position="499"/>
    </location>
</feature>
<feature type="region of interest" description="Disordered" evidence="1">
    <location>
        <begin position="267"/>
        <end position="286"/>
    </location>
</feature>
<dbReference type="SMART" id="SM00166">
    <property type="entry name" value="UBX"/>
    <property type="match status" value="1"/>
</dbReference>
<feature type="transmembrane region" description="Helical" evidence="2">
    <location>
        <begin position="429"/>
        <end position="448"/>
    </location>
</feature>
<feature type="domain" description="UBX" evidence="3">
    <location>
        <begin position="310"/>
        <end position="391"/>
    </location>
</feature>
<dbReference type="Gene3D" id="3.10.20.90">
    <property type="entry name" value="Phosphatidylinositol 3-kinase Catalytic Subunit, Chain A, domain 1"/>
    <property type="match status" value="1"/>
</dbReference>
<evidence type="ECO:0000313" key="4">
    <source>
        <dbReference type="EMBL" id="KAK0661580.1"/>
    </source>
</evidence>
<dbReference type="SUPFAM" id="SSF54236">
    <property type="entry name" value="Ubiquitin-like"/>
    <property type="match status" value="1"/>
</dbReference>
<evidence type="ECO:0000259" key="3">
    <source>
        <dbReference type="PROSITE" id="PS50033"/>
    </source>
</evidence>
<evidence type="ECO:0000313" key="5">
    <source>
        <dbReference type="Proteomes" id="UP001174997"/>
    </source>
</evidence>
<keyword evidence="5" id="KW-1185">Reference proteome</keyword>
<dbReference type="Pfam" id="PF00789">
    <property type="entry name" value="UBX"/>
    <property type="match status" value="1"/>
</dbReference>
<accession>A0AA40D3D9</accession>
<organism evidence="4 5">
    <name type="scientific">Cercophora samala</name>
    <dbReference type="NCBI Taxonomy" id="330535"/>
    <lineage>
        <taxon>Eukaryota</taxon>
        <taxon>Fungi</taxon>
        <taxon>Dikarya</taxon>
        <taxon>Ascomycota</taxon>
        <taxon>Pezizomycotina</taxon>
        <taxon>Sordariomycetes</taxon>
        <taxon>Sordariomycetidae</taxon>
        <taxon>Sordariales</taxon>
        <taxon>Lasiosphaeriaceae</taxon>
        <taxon>Cercophora</taxon>
    </lineage>
</organism>
<proteinExistence type="predicted"/>
<dbReference type="GO" id="GO:0036503">
    <property type="term" value="P:ERAD pathway"/>
    <property type="evidence" value="ECO:0007669"/>
    <property type="project" value="TreeGrafter"/>
</dbReference>
<dbReference type="GO" id="GO:0005783">
    <property type="term" value="C:endoplasmic reticulum"/>
    <property type="evidence" value="ECO:0007669"/>
    <property type="project" value="TreeGrafter"/>
</dbReference>
<feature type="compositionally biased region" description="Gly residues" evidence="1">
    <location>
        <begin position="472"/>
        <end position="482"/>
    </location>
</feature>
<evidence type="ECO:0000256" key="2">
    <source>
        <dbReference type="SAM" id="Phobius"/>
    </source>
</evidence>
<dbReference type="Pfam" id="PF23187">
    <property type="entry name" value="UBX7_N"/>
    <property type="match status" value="1"/>
</dbReference>
<feature type="compositionally biased region" description="Polar residues" evidence="1">
    <location>
        <begin position="159"/>
        <end position="199"/>
    </location>
</feature>
<evidence type="ECO:0000256" key="1">
    <source>
        <dbReference type="SAM" id="MobiDB-lite"/>
    </source>
</evidence>
<keyword evidence="2" id="KW-0812">Transmembrane</keyword>
<dbReference type="InterPro" id="IPR001012">
    <property type="entry name" value="UBX_dom"/>
</dbReference>
<feature type="region of interest" description="Disordered" evidence="1">
    <location>
        <begin position="453"/>
        <end position="518"/>
    </location>
</feature>
<gene>
    <name evidence="4" type="ORF">QBC41DRAFT_36490</name>
</gene>